<feature type="region of interest" description="Disordered" evidence="1">
    <location>
        <begin position="450"/>
        <end position="472"/>
    </location>
</feature>
<sequence length="505" mass="55080">MNDSILQSGKRNGERRRRARVAAVRFPLSALPFRRAITLIEVLISMGVLTLGILGVAALFPVGGHYARKANTYDRADAAAAAALNDAVTRGLVDPENWVSYELREAAPGAIWGGAYRQNDRAAYASFTRPFARDLRGRLQSPAYHATSTQKYVREWALNHQAGSIYFVDPVGVASGVNNLNQSQSAEALRTVPASVLSMAPITRQSYAWWQPWRITAAINRVSIARPNSPSSYPNPISLAMADRLTAIPDDLVVDLGDQADRPSQQRVLTVDYDGPSGSAPPVPGPRQAQKHFTYMLTVVPRTLEGRNALAFGGRNESYDVSAVVFDRRPLNRFNATDGFGGSETLARSERFCIGTVVSSGANGGEIRLSYNKNDAPDVYFNKGIETQLPWKDLEPGGYAMVYGPSPNSTPDRPQLFAQWYRVVAIDDQVTPSTSNVFVGPSVALRGPDWPWGETSRAEPGQNNVGDYGDPPSGVQDDLRVLIFDGVVAVHTRTMRLDAGTAWEQ</sequence>
<keyword evidence="2" id="KW-0472">Membrane</keyword>
<keyword evidence="2" id="KW-0812">Transmembrane</keyword>
<name>A0A5C5YDK6_9BACT</name>
<dbReference type="AlphaFoldDB" id="A0A5C5YDK6"/>
<feature type="transmembrane region" description="Helical" evidence="2">
    <location>
        <begin position="36"/>
        <end position="60"/>
    </location>
</feature>
<keyword evidence="2" id="KW-1133">Transmembrane helix</keyword>
<dbReference type="RefSeq" id="WP_146589779.1">
    <property type="nucleotide sequence ID" value="NZ_SJPO01000010.1"/>
</dbReference>
<dbReference type="OrthoDB" id="253404at2"/>
<evidence type="ECO:0000313" key="4">
    <source>
        <dbReference type="Proteomes" id="UP000318478"/>
    </source>
</evidence>
<accession>A0A5C5YDK6</accession>
<organism evidence="3 4">
    <name type="scientific">Posidoniimonas polymericola</name>
    <dbReference type="NCBI Taxonomy" id="2528002"/>
    <lineage>
        <taxon>Bacteria</taxon>
        <taxon>Pseudomonadati</taxon>
        <taxon>Planctomycetota</taxon>
        <taxon>Planctomycetia</taxon>
        <taxon>Pirellulales</taxon>
        <taxon>Lacipirellulaceae</taxon>
        <taxon>Posidoniimonas</taxon>
    </lineage>
</organism>
<protein>
    <submittedName>
        <fullName evidence="3">Uncharacterized protein</fullName>
    </submittedName>
</protein>
<dbReference type="EMBL" id="SJPO01000010">
    <property type="protein sequence ID" value="TWT73440.1"/>
    <property type="molecule type" value="Genomic_DNA"/>
</dbReference>
<evidence type="ECO:0000313" key="3">
    <source>
        <dbReference type="EMBL" id="TWT73440.1"/>
    </source>
</evidence>
<keyword evidence="4" id="KW-1185">Reference proteome</keyword>
<evidence type="ECO:0000256" key="2">
    <source>
        <dbReference type="SAM" id="Phobius"/>
    </source>
</evidence>
<evidence type="ECO:0000256" key="1">
    <source>
        <dbReference type="SAM" id="MobiDB-lite"/>
    </source>
</evidence>
<gene>
    <name evidence="3" type="ORF">Pla123a_37750</name>
</gene>
<reference evidence="3 4" key="1">
    <citation type="submission" date="2019-02" db="EMBL/GenBank/DDBJ databases">
        <title>Deep-cultivation of Planctomycetes and their phenomic and genomic characterization uncovers novel biology.</title>
        <authorList>
            <person name="Wiegand S."/>
            <person name="Jogler M."/>
            <person name="Boedeker C."/>
            <person name="Pinto D."/>
            <person name="Vollmers J."/>
            <person name="Rivas-Marin E."/>
            <person name="Kohn T."/>
            <person name="Peeters S.H."/>
            <person name="Heuer A."/>
            <person name="Rast P."/>
            <person name="Oberbeckmann S."/>
            <person name="Bunk B."/>
            <person name="Jeske O."/>
            <person name="Meyerdierks A."/>
            <person name="Storesund J.E."/>
            <person name="Kallscheuer N."/>
            <person name="Luecker S."/>
            <person name="Lage O.M."/>
            <person name="Pohl T."/>
            <person name="Merkel B.J."/>
            <person name="Hornburger P."/>
            <person name="Mueller R.-W."/>
            <person name="Bruemmer F."/>
            <person name="Labrenz M."/>
            <person name="Spormann A.M."/>
            <person name="Op Den Camp H."/>
            <person name="Overmann J."/>
            <person name="Amann R."/>
            <person name="Jetten M.S.M."/>
            <person name="Mascher T."/>
            <person name="Medema M.H."/>
            <person name="Devos D.P."/>
            <person name="Kaster A.-K."/>
            <person name="Ovreas L."/>
            <person name="Rohde M."/>
            <person name="Galperin M.Y."/>
            <person name="Jogler C."/>
        </authorList>
    </citation>
    <scope>NUCLEOTIDE SEQUENCE [LARGE SCALE GENOMIC DNA]</scope>
    <source>
        <strain evidence="3 4">Pla123a</strain>
    </source>
</reference>
<dbReference type="Proteomes" id="UP000318478">
    <property type="component" value="Unassembled WGS sequence"/>
</dbReference>
<proteinExistence type="predicted"/>
<comment type="caution">
    <text evidence="3">The sequence shown here is derived from an EMBL/GenBank/DDBJ whole genome shotgun (WGS) entry which is preliminary data.</text>
</comment>